<name>A0ABM1C358_LIMPO</name>
<evidence type="ECO:0000313" key="1">
    <source>
        <dbReference type="Proteomes" id="UP000694941"/>
    </source>
</evidence>
<evidence type="ECO:0000313" key="2">
    <source>
        <dbReference type="RefSeq" id="XP_013793361.2"/>
    </source>
</evidence>
<dbReference type="GeneID" id="106477323"/>
<reference evidence="2" key="1">
    <citation type="submission" date="2025-08" db="UniProtKB">
        <authorList>
            <consortium name="RefSeq"/>
        </authorList>
    </citation>
    <scope>IDENTIFICATION</scope>
    <source>
        <tissue evidence="2">Muscle</tissue>
    </source>
</reference>
<proteinExistence type="predicted"/>
<gene>
    <name evidence="2" type="primary">LOC106477323</name>
</gene>
<accession>A0ABM1C358</accession>
<dbReference type="RefSeq" id="XP_013793361.2">
    <property type="nucleotide sequence ID" value="XM_013937907.2"/>
</dbReference>
<organism evidence="1 2">
    <name type="scientific">Limulus polyphemus</name>
    <name type="common">Atlantic horseshoe crab</name>
    <dbReference type="NCBI Taxonomy" id="6850"/>
    <lineage>
        <taxon>Eukaryota</taxon>
        <taxon>Metazoa</taxon>
        <taxon>Ecdysozoa</taxon>
        <taxon>Arthropoda</taxon>
        <taxon>Chelicerata</taxon>
        <taxon>Merostomata</taxon>
        <taxon>Xiphosura</taxon>
        <taxon>Limulidae</taxon>
        <taxon>Limulus</taxon>
    </lineage>
</organism>
<protein>
    <submittedName>
        <fullName evidence="2">Uncharacterized protein LOC106477323</fullName>
    </submittedName>
</protein>
<keyword evidence="1" id="KW-1185">Reference proteome</keyword>
<dbReference type="Proteomes" id="UP000694941">
    <property type="component" value="Unplaced"/>
</dbReference>
<sequence>MTAKVKHEKGDLRQCLSCKLIVCLKDVQLHSSCCPKTYDIPENKSFNVSQNLVVPEKGNSNLYGFIKNAALYAVVKELPKKERPKHLPAVIARNVITCHPAAMKLCEICIGDRVLVTNYNTTSQQLHYAWPSYSLPPTSVSFGKDACESYQFGQVVGVRAYKRKLLKAASVTLLPIGGSYELSHNDSFLRTFLLQICK</sequence>